<feature type="compositionally biased region" description="Low complexity" evidence="1">
    <location>
        <begin position="1"/>
        <end position="26"/>
    </location>
</feature>
<evidence type="ECO:0000313" key="3">
    <source>
        <dbReference type="Proteomes" id="UP000324222"/>
    </source>
</evidence>
<protein>
    <submittedName>
        <fullName evidence="2">Uncharacterized protein</fullName>
    </submittedName>
</protein>
<dbReference type="Proteomes" id="UP000324222">
    <property type="component" value="Unassembled WGS sequence"/>
</dbReference>
<keyword evidence="3" id="KW-1185">Reference proteome</keyword>
<sequence>MHTEITTTAAAATTTTTTTTPISLSSSPPPSPSPPPRHILSLTNITPITTTTATTTTTTSPSTTHIALPSPPHNSHIPPPAPVCIPPSPPPQCAMHVVTTITHLNVAQNLRSSAALRSLVSDELFFLLHQRKKNYIHLIPVHNFTPLHQARPSLAARPPSPPFLTPCALHRPPSSLINSPGGERQRHVMEGGEEAGVALGDIG</sequence>
<proteinExistence type="predicted"/>
<feature type="compositionally biased region" description="Low complexity" evidence="1">
    <location>
        <begin position="43"/>
        <end position="64"/>
    </location>
</feature>
<reference evidence="2 3" key="1">
    <citation type="submission" date="2019-05" db="EMBL/GenBank/DDBJ databases">
        <title>Another draft genome of Portunus trituberculatus and its Hox gene families provides insights of decapod evolution.</title>
        <authorList>
            <person name="Jeong J.-H."/>
            <person name="Song I."/>
            <person name="Kim S."/>
            <person name="Choi T."/>
            <person name="Kim D."/>
            <person name="Ryu S."/>
            <person name="Kim W."/>
        </authorList>
    </citation>
    <scope>NUCLEOTIDE SEQUENCE [LARGE SCALE GENOMIC DNA]</scope>
    <source>
        <tissue evidence="2">Muscle</tissue>
    </source>
</reference>
<organism evidence="2 3">
    <name type="scientific">Portunus trituberculatus</name>
    <name type="common">Swimming crab</name>
    <name type="synonym">Neptunus trituberculatus</name>
    <dbReference type="NCBI Taxonomy" id="210409"/>
    <lineage>
        <taxon>Eukaryota</taxon>
        <taxon>Metazoa</taxon>
        <taxon>Ecdysozoa</taxon>
        <taxon>Arthropoda</taxon>
        <taxon>Crustacea</taxon>
        <taxon>Multicrustacea</taxon>
        <taxon>Malacostraca</taxon>
        <taxon>Eumalacostraca</taxon>
        <taxon>Eucarida</taxon>
        <taxon>Decapoda</taxon>
        <taxon>Pleocyemata</taxon>
        <taxon>Brachyura</taxon>
        <taxon>Eubrachyura</taxon>
        <taxon>Portunoidea</taxon>
        <taxon>Portunidae</taxon>
        <taxon>Portuninae</taxon>
        <taxon>Portunus</taxon>
    </lineage>
</organism>
<evidence type="ECO:0000256" key="1">
    <source>
        <dbReference type="SAM" id="MobiDB-lite"/>
    </source>
</evidence>
<gene>
    <name evidence="2" type="ORF">E2C01_044633</name>
</gene>
<accession>A0A5B7FZV6</accession>
<evidence type="ECO:0000313" key="2">
    <source>
        <dbReference type="EMBL" id="MPC50799.1"/>
    </source>
</evidence>
<feature type="compositionally biased region" description="Pro residues" evidence="1">
    <location>
        <begin position="27"/>
        <end position="37"/>
    </location>
</feature>
<comment type="caution">
    <text evidence="2">The sequence shown here is derived from an EMBL/GenBank/DDBJ whole genome shotgun (WGS) entry which is preliminary data.</text>
</comment>
<name>A0A5B7FZV6_PORTR</name>
<dbReference type="EMBL" id="VSRR010009747">
    <property type="protein sequence ID" value="MPC50799.1"/>
    <property type="molecule type" value="Genomic_DNA"/>
</dbReference>
<feature type="compositionally biased region" description="Pro residues" evidence="1">
    <location>
        <begin position="69"/>
        <end position="82"/>
    </location>
</feature>
<feature type="region of interest" description="Disordered" evidence="1">
    <location>
        <begin position="1"/>
        <end position="82"/>
    </location>
</feature>
<dbReference type="AlphaFoldDB" id="A0A5B7FZV6"/>